<keyword evidence="10 14" id="KW-0498">Mitosis</keyword>
<feature type="chain" id="PRO_5032343904" description="Condensin complex subunit 1" evidence="17">
    <location>
        <begin position="38"/>
        <end position="1417"/>
    </location>
</feature>
<evidence type="ECO:0000256" key="5">
    <source>
        <dbReference type="ARBA" id="ARBA00016064"/>
    </source>
</evidence>
<keyword evidence="15" id="KW-0175">Coiled coil</keyword>
<feature type="coiled-coil region" evidence="15">
    <location>
        <begin position="470"/>
        <end position="497"/>
    </location>
</feature>
<protein>
    <recommendedName>
        <fullName evidence="5 14">Condensin complex subunit 1</fullName>
    </recommendedName>
</protein>
<evidence type="ECO:0000256" key="16">
    <source>
        <dbReference type="SAM" id="MobiDB-lite"/>
    </source>
</evidence>
<evidence type="ECO:0000256" key="17">
    <source>
        <dbReference type="SAM" id="SignalP"/>
    </source>
</evidence>
<dbReference type="InterPro" id="IPR026971">
    <property type="entry name" value="CND1/NCAPD3"/>
</dbReference>
<keyword evidence="11 14" id="KW-0226">DNA condensation</keyword>
<feature type="region of interest" description="Disordered" evidence="16">
    <location>
        <begin position="1327"/>
        <end position="1417"/>
    </location>
</feature>
<proteinExistence type="inferred from homology"/>
<feature type="signal peptide" evidence="17">
    <location>
        <begin position="1"/>
        <end position="37"/>
    </location>
</feature>
<dbReference type="GO" id="GO:0007076">
    <property type="term" value="P:mitotic chromosome condensation"/>
    <property type="evidence" value="ECO:0007669"/>
    <property type="project" value="InterPro"/>
</dbReference>
<evidence type="ECO:0000256" key="1">
    <source>
        <dbReference type="ARBA" id="ARBA00004123"/>
    </source>
</evidence>
<comment type="function">
    <text evidence="14">Regulatory subunit of the condensin complex, a complex required for conversion of interphase chromatin into mitotic-like condense chromosomes. The condensin complex probably introduces positive supercoils into relaxed DNA in the presence of type I topoisomerases and converts nicked DNA into positive knotted forms in the presence of type II topoisomerases.</text>
</comment>
<dbReference type="SUPFAM" id="SSF48371">
    <property type="entry name" value="ARM repeat"/>
    <property type="match status" value="1"/>
</dbReference>
<keyword evidence="12" id="KW-0539">Nucleus</keyword>
<evidence type="ECO:0000256" key="2">
    <source>
        <dbReference type="ARBA" id="ARBA00004286"/>
    </source>
</evidence>
<evidence type="ECO:0000256" key="14">
    <source>
        <dbReference type="PIRNR" id="PIRNR017127"/>
    </source>
</evidence>
<dbReference type="GO" id="GO:0005634">
    <property type="term" value="C:nucleus"/>
    <property type="evidence" value="ECO:0007669"/>
    <property type="project" value="UniProtKB-SubCell"/>
</dbReference>
<comment type="caution">
    <text evidence="20">The sequence shown here is derived from an EMBL/GenBank/DDBJ whole genome shotgun (WGS) entry which is preliminary data.</text>
</comment>
<dbReference type="OrthoDB" id="436262at2759"/>
<evidence type="ECO:0000259" key="19">
    <source>
        <dbReference type="Pfam" id="PF12922"/>
    </source>
</evidence>
<organism evidence="20 21">
    <name type="scientific">Acanthosepion pharaonis</name>
    <name type="common">Pharaoh cuttlefish</name>
    <name type="synonym">Sepia pharaonis</name>
    <dbReference type="NCBI Taxonomy" id="158019"/>
    <lineage>
        <taxon>Eukaryota</taxon>
        <taxon>Metazoa</taxon>
        <taxon>Spiralia</taxon>
        <taxon>Lophotrochozoa</taxon>
        <taxon>Mollusca</taxon>
        <taxon>Cephalopoda</taxon>
        <taxon>Coleoidea</taxon>
        <taxon>Decapodiformes</taxon>
        <taxon>Sepiida</taxon>
        <taxon>Sepiina</taxon>
        <taxon>Sepiidae</taxon>
        <taxon>Acanthosepion</taxon>
    </lineage>
</organism>
<dbReference type="GO" id="GO:0051301">
    <property type="term" value="P:cell division"/>
    <property type="evidence" value="ECO:0007669"/>
    <property type="project" value="UniProtKB-KW"/>
</dbReference>
<dbReference type="PANTHER" id="PTHR14222:SF2">
    <property type="entry name" value="CONDENSIN COMPLEX SUBUNIT 1"/>
    <property type="match status" value="1"/>
</dbReference>
<dbReference type="InterPro" id="IPR032682">
    <property type="entry name" value="Cnd1_C"/>
</dbReference>
<evidence type="ECO:0000256" key="9">
    <source>
        <dbReference type="ARBA" id="ARBA00022618"/>
    </source>
</evidence>
<evidence type="ECO:0000313" key="20">
    <source>
        <dbReference type="EMBL" id="CAE1168047.1"/>
    </source>
</evidence>
<name>A0A812B2E6_ACAPH</name>
<feature type="domain" description="Condensin complex subunit 1 C-terminal" evidence="18">
    <location>
        <begin position="1085"/>
        <end position="1245"/>
    </location>
</feature>
<dbReference type="PIRSF" id="PIRSF017127">
    <property type="entry name" value="Condensin_D2"/>
    <property type="match status" value="1"/>
</dbReference>
<dbReference type="FunFam" id="1.25.10.10:FF:000695">
    <property type="entry name" value="Condensin complex subunit 1"/>
    <property type="match status" value="1"/>
</dbReference>
<dbReference type="EMBL" id="CAHIKZ030000313">
    <property type="protein sequence ID" value="CAE1168047.1"/>
    <property type="molecule type" value="Genomic_DNA"/>
</dbReference>
<evidence type="ECO:0000256" key="4">
    <source>
        <dbReference type="ARBA" id="ARBA00009606"/>
    </source>
</evidence>
<keyword evidence="6" id="KW-0158">Chromosome</keyword>
<comment type="similarity">
    <text evidence="4 14">Belongs to the CND1 (condensin subunit 1) family.</text>
</comment>
<dbReference type="GO" id="GO:0000779">
    <property type="term" value="C:condensed chromosome, centromeric region"/>
    <property type="evidence" value="ECO:0007669"/>
    <property type="project" value="TreeGrafter"/>
</dbReference>
<dbReference type="GO" id="GO:0042393">
    <property type="term" value="F:histone binding"/>
    <property type="evidence" value="ECO:0007669"/>
    <property type="project" value="TreeGrafter"/>
</dbReference>
<evidence type="ECO:0000256" key="8">
    <source>
        <dbReference type="ARBA" id="ARBA00022553"/>
    </source>
</evidence>
<feature type="compositionally biased region" description="Basic residues" evidence="16">
    <location>
        <begin position="1351"/>
        <end position="1363"/>
    </location>
</feature>
<dbReference type="Pfam" id="PF12717">
    <property type="entry name" value="Cnd1"/>
    <property type="match status" value="1"/>
</dbReference>
<gene>
    <name evidence="20" type="ORF">SPHA_9822</name>
</gene>
<accession>A0A812B2E6</accession>
<feature type="domain" description="Condensin complex subunit 1 N-terminal" evidence="19">
    <location>
        <begin position="113"/>
        <end position="270"/>
    </location>
</feature>
<dbReference type="GO" id="GO:0010032">
    <property type="term" value="P:meiotic chromosome condensation"/>
    <property type="evidence" value="ECO:0007669"/>
    <property type="project" value="TreeGrafter"/>
</dbReference>
<evidence type="ECO:0000256" key="15">
    <source>
        <dbReference type="SAM" id="Coils"/>
    </source>
</evidence>
<dbReference type="GO" id="GO:0000796">
    <property type="term" value="C:condensin complex"/>
    <property type="evidence" value="ECO:0007669"/>
    <property type="project" value="TreeGrafter"/>
</dbReference>
<dbReference type="PANTHER" id="PTHR14222">
    <property type="entry name" value="CONDENSIN"/>
    <property type="match status" value="1"/>
</dbReference>
<sequence>MCGVPSPPTAILRFPLNACRPFFLSLLLLLYLPGDETGRMAAFDFILPISKKDLLKRTTTRQYVVEEIIGSRHLPGALEEFRVAMKNCGYLTILQKFDVPFSILCSEAESSHSLKETLWQILVKGLSRFSNALQHLLQENTISSENQSQHLNALKMLCYLVCQLADGFEAEETKVGIAQGRKKKISETLTTLDWAQERDYCLKVILQIVELDINRLWDPPVAEEEFISLITGFCYKLLENPNVSRQKDTKDVIGNILGILVKRHNRALSASLRIIQLLQHFEHTVLPLTGIVEVMVTKYGVNNVVFEIMREIGRLDSKDLSNDSSGTRSYTLFLVELAAKLPTVMLQNISFLMPALETDCYVMRNCLLSIMKEIVIQVLSQEDLEPTLKNTRDQFFEIMKECIHDVHAFVRSKVLQNWQQIVRGGCLPLSYQEDLVSLVLGRLDDKSANVRRYAIQLFTALLQSNPYASNLQFQELKANYNKENDKLEAMLQEQTKSDDSQFGQLEKDWTEHENHLKESLKELPWVDSKEVEGLISEEDNPESILKLMVELIESKEYLKCYHYLSASRLVWPDNVLFSFTDASTSNCSEEEDSTEDVTEVIKQFKTIFIETKKVDLQIVCPVAQTETEQTFELKKQQVLVMYLKDSLTFSSQLKQAIPLMCKMLRSKLNSDVLEAIEFFVIMFEFGLSDALKGIRQILLLLYSAKDAAIKEAAVTAYKRIYLDPKGGNQRSKALKIITNLTALIHNASLEEFISMDRMMCQLMSSGEVHSSVIQMLWERFTMKVPNTTPEESRYALILLTMAAGADTEIIKSNISVLIAEGLGPRSENDFKLARDTCLALLKIGINKKKIGDVAPRPYRLEQDHDLFARLQELLLKGFPDLENKFWIPFCEKAINVIYTLSESPDHTCAALAKEVAKMLSKIPTGESELGDCGGLLTRFVSLIGNIAHRQFEYLEKDILSELKRRAAVIEKGKTKNKKGGDRTLNSTAATIEEELGLVGASAEDDEAEHIRKVCEKEVLVGDTFLALVAPLIVDVCRKQSKYSDPDLRTAACLALSKLMLLSSEFCDDNLQLLFTILEKSSLPKIRSNTIIALGDLAFLYPNQIEPWTAHMYSRLRDPSSLVRRSTVSVLSHLILNDMVKVKGQISEMATCIIDEDEKIQGLAKVFFMELSKKGNAVYNVMADIISRLSDSEIGVEETQFQTILKYLFTFIQKDKQSESLVEKLCQRFRVTKTERQWRDLAFCLSLLSFNEKAVRKLQENFTCYGDKLADDNLYHYFTSILKKSRTKCKAEFKTTIDELEAQIVECHNKGLTGEEVVTQVAHVFKTPAKTPARTRRTASKTVSQTPDKPKKALPKKTPQRKKTNKTDYFSSESDSENEPPTYDSSSDSDVATKKMPAYKIRATRKRRHTPLQVLNTP</sequence>
<keyword evidence="8" id="KW-0597">Phosphoprotein</keyword>
<comment type="subcellular location">
    <subcellularLocation>
        <location evidence="2">Chromosome</location>
    </subcellularLocation>
    <subcellularLocation>
        <location evidence="3">Cytoplasm</location>
    </subcellularLocation>
    <subcellularLocation>
        <location evidence="1">Nucleus</location>
    </subcellularLocation>
</comment>
<dbReference type="GO" id="GO:0005737">
    <property type="term" value="C:cytoplasm"/>
    <property type="evidence" value="ECO:0007669"/>
    <property type="project" value="UniProtKB-SubCell"/>
</dbReference>
<dbReference type="Gene3D" id="1.25.10.10">
    <property type="entry name" value="Leucine-rich Repeat Variant"/>
    <property type="match status" value="2"/>
</dbReference>
<dbReference type="InterPro" id="IPR024324">
    <property type="entry name" value="Condensin_cplx_su1_N"/>
</dbReference>
<evidence type="ECO:0000256" key="10">
    <source>
        <dbReference type="ARBA" id="ARBA00022776"/>
    </source>
</evidence>
<evidence type="ECO:0000256" key="3">
    <source>
        <dbReference type="ARBA" id="ARBA00004496"/>
    </source>
</evidence>
<evidence type="ECO:0000256" key="11">
    <source>
        <dbReference type="ARBA" id="ARBA00023067"/>
    </source>
</evidence>
<evidence type="ECO:0000256" key="13">
    <source>
        <dbReference type="ARBA" id="ARBA00023306"/>
    </source>
</evidence>
<evidence type="ECO:0000259" key="18">
    <source>
        <dbReference type="Pfam" id="PF12717"/>
    </source>
</evidence>
<dbReference type="InterPro" id="IPR007673">
    <property type="entry name" value="Condensin_cplx_su1"/>
</dbReference>
<evidence type="ECO:0000256" key="12">
    <source>
        <dbReference type="ARBA" id="ARBA00023242"/>
    </source>
</evidence>
<keyword evidence="17" id="KW-0732">Signal</keyword>
<keyword evidence="21" id="KW-1185">Reference proteome</keyword>
<dbReference type="InterPro" id="IPR016024">
    <property type="entry name" value="ARM-type_fold"/>
</dbReference>
<keyword evidence="13 14" id="KW-0131">Cell cycle</keyword>
<reference evidence="20" key="1">
    <citation type="submission" date="2021-01" db="EMBL/GenBank/DDBJ databases">
        <authorList>
            <person name="Li R."/>
            <person name="Bekaert M."/>
        </authorList>
    </citation>
    <scope>NUCLEOTIDE SEQUENCE</scope>
    <source>
        <strain evidence="20">Farmed</strain>
    </source>
</reference>
<evidence type="ECO:0000256" key="6">
    <source>
        <dbReference type="ARBA" id="ARBA00022454"/>
    </source>
</evidence>
<dbReference type="InterPro" id="IPR011989">
    <property type="entry name" value="ARM-like"/>
</dbReference>
<dbReference type="Pfam" id="PF12922">
    <property type="entry name" value="Cnd1_N"/>
    <property type="match status" value="1"/>
</dbReference>
<evidence type="ECO:0000313" key="21">
    <source>
        <dbReference type="Proteomes" id="UP000597762"/>
    </source>
</evidence>
<keyword evidence="7" id="KW-0963">Cytoplasm</keyword>
<dbReference type="Proteomes" id="UP000597762">
    <property type="component" value="Unassembled WGS sequence"/>
</dbReference>
<evidence type="ECO:0000256" key="7">
    <source>
        <dbReference type="ARBA" id="ARBA00022490"/>
    </source>
</evidence>
<keyword evidence="9 14" id="KW-0132">Cell division</keyword>